<comment type="caution">
    <text evidence="2">The sequence shown here is derived from an EMBL/GenBank/DDBJ whole genome shotgun (WGS) entry which is preliminary data.</text>
</comment>
<feature type="region of interest" description="Disordered" evidence="1">
    <location>
        <begin position="504"/>
        <end position="560"/>
    </location>
</feature>
<organism evidence="2 3">
    <name type="scientific">Hibiscus sabdariffa</name>
    <name type="common">roselle</name>
    <dbReference type="NCBI Taxonomy" id="183260"/>
    <lineage>
        <taxon>Eukaryota</taxon>
        <taxon>Viridiplantae</taxon>
        <taxon>Streptophyta</taxon>
        <taxon>Embryophyta</taxon>
        <taxon>Tracheophyta</taxon>
        <taxon>Spermatophyta</taxon>
        <taxon>Magnoliopsida</taxon>
        <taxon>eudicotyledons</taxon>
        <taxon>Gunneridae</taxon>
        <taxon>Pentapetalae</taxon>
        <taxon>rosids</taxon>
        <taxon>malvids</taxon>
        <taxon>Malvales</taxon>
        <taxon>Malvaceae</taxon>
        <taxon>Malvoideae</taxon>
        <taxon>Hibiscus</taxon>
    </lineage>
</organism>
<gene>
    <name evidence="2" type="ORF">V6N12_074943</name>
</gene>
<dbReference type="EMBL" id="JBBPBM010000412">
    <property type="protein sequence ID" value="KAK8495717.1"/>
    <property type="molecule type" value="Genomic_DNA"/>
</dbReference>
<evidence type="ECO:0000313" key="3">
    <source>
        <dbReference type="Proteomes" id="UP001472677"/>
    </source>
</evidence>
<accession>A0ABR2APE6</accession>
<feature type="compositionally biased region" description="Basic and acidic residues" evidence="1">
    <location>
        <begin position="510"/>
        <end position="526"/>
    </location>
</feature>
<evidence type="ECO:0000256" key="1">
    <source>
        <dbReference type="SAM" id="MobiDB-lite"/>
    </source>
</evidence>
<evidence type="ECO:0000313" key="2">
    <source>
        <dbReference type="EMBL" id="KAK8495717.1"/>
    </source>
</evidence>
<reference evidence="2 3" key="1">
    <citation type="journal article" date="2024" name="G3 (Bethesda)">
        <title>Genome assembly of Hibiscus sabdariffa L. provides insights into metabolisms of medicinal natural products.</title>
        <authorList>
            <person name="Kim T."/>
        </authorList>
    </citation>
    <scope>NUCLEOTIDE SEQUENCE [LARGE SCALE GENOMIC DNA]</scope>
    <source>
        <strain evidence="2">TK-2024</strain>
        <tissue evidence="2">Old leaves</tissue>
    </source>
</reference>
<proteinExistence type="predicted"/>
<sequence length="607" mass="68166">MSTGSREREQASVQVKNALNFSVFCSFSLSWAFVRSCDFMVIIEAEEGSGSRGRECRVRQTLSRRIVRIGWPSPGHRHRVAAAVRLWNEAQRSGKNGGCTVSALYPFVLQVLAYWVTPSDRYKALGWEDVTRFRNDGFQGIWQKVVWQKVFDQRYISEGSGILVLVVGLHRVVEQRQRMTPSGEEGNIGCDAGEWMEVSDRGVLRDKGSITNCKGDEGESTEVEDDHVLGKGGVRSEIARRDTWMVTRPRPAIRLSIGETFPGRSDGGRDSGRLECGSRPNELLDLQRMGQALTIWGGLRKQAVNNGLIMISQNKRVQANDRNVIVIQWEKTITMQAWILGRIKRLGPHRRRKENLVRKKKIIILKKGLVWVNAPVLRSNEWLETRFDVARRGTTFGCFRTVGCSSKQRVGFRLEAGYRGEVLGIGYKKLRPPASGSQTLCRKRVLKESGNMADGVTQLMENLSFSEEELLEIDGFEGPFQYGEWLKVDMGQQGMPKKKLGIVYKSPRGTTEREEPGDGSSDERSMEIGQGMNQRDKGKVGGSSSHRTRMVKRTLQGKNEVCNPIAAKRNRTTVSNQGCEDDEISEASSPVKLNLTVEAASQPRREP</sequence>
<protein>
    <submittedName>
        <fullName evidence="2">Uncharacterized protein</fullName>
    </submittedName>
</protein>
<dbReference type="Proteomes" id="UP001472677">
    <property type="component" value="Unassembled WGS sequence"/>
</dbReference>
<keyword evidence="3" id="KW-1185">Reference proteome</keyword>
<name>A0ABR2APE6_9ROSI</name>